<feature type="transmembrane region" description="Helical" evidence="1">
    <location>
        <begin position="145"/>
        <end position="164"/>
    </location>
</feature>
<keyword evidence="1" id="KW-1133">Transmembrane helix</keyword>
<keyword evidence="3" id="KW-1185">Reference proteome</keyword>
<reference evidence="2 3" key="1">
    <citation type="submission" date="2019-02" db="EMBL/GenBank/DDBJ databases">
        <title>Bacterial novel species Emticicia sp. 17J42-9 isolated from soil.</title>
        <authorList>
            <person name="Jung H.-Y."/>
        </authorList>
    </citation>
    <scope>NUCLEOTIDE SEQUENCE [LARGE SCALE GENOMIC DNA]</scope>
    <source>
        <strain evidence="2 3">17J42-9</strain>
    </source>
</reference>
<evidence type="ECO:0000313" key="3">
    <source>
        <dbReference type="Proteomes" id="UP000293162"/>
    </source>
</evidence>
<evidence type="ECO:0000313" key="2">
    <source>
        <dbReference type="EMBL" id="RYU93685.1"/>
    </source>
</evidence>
<organism evidence="2 3">
    <name type="scientific">Emticicia agri</name>
    <dbReference type="NCBI Taxonomy" id="2492393"/>
    <lineage>
        <taxon>Bacteria</taxon>
        <taxon>Pseudomonadati</taxon>
        <taxon>Bacteroidota</taxon>
        <taxon>Cytophagia</taxon>
        <taxon>Cytophagales</taxon>
        <taxon>Leadbetterellaceae</taxon>
        <taxon>Emticicia</taxon>
    </lineage>
</organism>
<sequence length="512" mass="58823">MSSTTLKVLAFVLLTTLFNYFFWQEKPGINLLIFNSLLISLFIYFNKIKLHSLAIKTALLLTILSAVLVVVHNSVISAFGHFFSFIVLVGFLHRPQLTSVSGALFQFGVNALMSTFEPFILLASTNNSTNGHNKKLNPILRAVKLFIIPVIVFLIFLAIFKTANPVFSNMLDSTFSVFFQAFNQFFNTLSLPHIIFILFGAFLIICVLKDWERAKGIHNFFVFKSPKTLIVSESINETSVKNEYKTALLLIGSVNILLLIINSIDIRFIWFNVGGDLKSAVELSQLVHEGTNLLIFSILLSIAILLFYFRKDLNFLPDNKWLLTASYIWIIQNGILVISVLLRNYEYIINYGLTHKRIGVVFFLVLTSAGLVLMWMKIKKLYSFFHVVKQAGWVFYIAFVSLALFDWDSMIARYNLSTQSAANIDYQYLYELSPRTLPILYENKEKIAERIKQTPNINQVNEINKLNNKIKRYLTDQQGYTWVSWDLSNSKAVDYFKDKKLEDYIPPVTQNQ</sequence>
<dbReference type="Proteomes" id="UP000293162">
    <property type="component" value="Unassembled WGS sequence"/>
</dbReference>
<dbReference type="AlphaFoldDB" id="A0A4Q5LVU1"/>
<protein>
    <submittedName>
        <fullName evidence="2">DUF4173 domain-containing protein</fullName>
    </submittedName>
</protein>
<name>A0A4Q5LVU1_9BACT</name>
<feature type="transmembrane region" description="Helical" evidence="1">
    <location>
        <begin position="103"/>
        <end position="124"/>
    </location>
</feature>
<keyword evidence="1" id="KW-0812">Transmembrane</keyword>
<feature type="transmembrane region" description="Helical" evidence="1">
    <location>
        <begin position="290"/>
        <end position="309"/>
    </location>
</feature>
<dbReference type="OrthoDB" id="627992at2"/>
<dbReference type="EMBL" id="SEWF01000039">
    <property type="protein sequence ID" value="RYU93685.1"/>
    <property type="molecule type" value="Genomic_DNA"/>
</dbReference>
<feature type="transmembrane region" description="Helical" evidence="1">
    <location>
        <begin position="247"/>
        <end position="270"/>
    </location>
</feature>
<feature type="transmembrane region" description="Helical" evidence="1">
    <location>
        <begin position="387"/>
        <end position="407"/>
    </location>
</feature>
<feature type="transmembrane region" description="Helical" evidence="1">
    <location>
        <begin position="58"/>
        <end position="91"/>
    </location>
</feature>
<keyword evidence="1" id="KW-0472">Membrane</keyword>
<evidence type="ECO:0000256" key="1">
    <source>
        <dbReference type="SAM" id="Phobius"/>
    </source>
</evidence>
<comment type="caution">
    <text evidence="2">The sequence shown here is derived from an EMBL/GenBank/DDBJ whole genome shotgun (WGS) entry which is preliminary data.</text>
</comment>
<gene>
    <name evidence="2" type="ORF">EWM59_20835</name>
</gene>
<feature type="transmembrane region" description="Helical" evidence="1">
    <location>
        <begin position="321"/>
        <end position="342"/>
    </location>
</feature>
<feature type="transmembrane region" description="Helical" evidence="1">
    <location>
        <begin position="29"/>
        <end position="46"/>
    </location>
</feature>
<accession>A0A4Q5LVU1</accession>
<feature type="transmembrane region" description="Helical" evidence="1">
    <location>
        <begin position="5"/>
        <end position="23"/>
    </location>
</feature>
<proteinExistence type="predicted"/>
<dbReference type="RefSeq" id="WP_130023188.1">
    <property type="nucleotide sequence ID" value="NZ_SEWF01000039.1"/>
</dbReference>
<dbReference type="InterPro" id="IPR025291">
    <property type="entry name" value="DUF4153"/>
</dbReference>
<dbReference type="Pfam" id="PF13687">
    <property type="entry name" value="DUF4153"/>
    <property type="match status" value="1"/>
</dbReference>
<feature type="transmembrane region" description="Helical" evidence="1">
    <location>
        <begin position="357"/>
        <end position="375"/>
    </location>
</feature>
<feature type="transmembrane region" description="Helical" evidence="1">
    <location>
        <begin position="184"/>
        <end position="208"/>
    </location>
</feature>